<gene>
    <name evidence="5" type="ORF">HMPREF9194_01665</name>
</gene>
<dbReference type="eggNOG" id="COG0778">
    <property type="taxonomic scope" value="Bacteria"/>
</dbReference>
<feature type="domain" description="Nitroreductase" evidence="4">
    <location>
        <begin position="68"/>
        <end position="149"/>
    </location>
</feature>
<evidence type="ECO:0000256" key="1">
    <source>
        <dbReference type="ARBA" id="ARBA00007118"/>
    </source>
</evidence>
<evidence type="ECO:0000313" key="5">
    <source>
        <dbReference type="EMBL" id="EPF31320.1"/>
    </source>
</evidence>
<evidence type="ECO:0000259" key="4">
    <source>
        <dbReference type="Pfam" id="PF00881"/>
    </source>
</evidence>
<dbReference type="PANTHER" id="PTHR43673">
    <property type="entry name" value="NAD(P)H NITROREDUCTASE YDGI-RELATED"/>
    <property type="match status" value="1"/>
</dbReference>
<dbReference type="HOGENOM" id="CLU_070764_7_3_12"/>
<accession>S3K1D7</accession>
<dbReference type="OrthoDB" id="9812105at2"/>
<dbReference type="PANTHER" id="PTHR43673:SF10">
    <property type="entry name" value="NADH DEHYDROGENASE_NAD(P)H NITROREDUCTASE XCC3605-RELATED"/>
    <property type="match status" value="1"/>
</dbReference>
<dbReference type="InterPro" id="IPR000415">
    <property type="entry name" value="Nitroreductase-like"/>
</dbReference>
<feature type="domain" description="Nitroreductase" evidence="4">
    <location>
        <begin position="8"/>
        <end position="63"/>
    </location>
</feature>
<dbReference type="Gene3D" id="3.40.109.10">
    <property type="entry name" value="NADH Oxidase"/>
    <property type="match status" value="1"/>
</dbReference>
<dbReference type="InterPro" id="IPR029479">
    <property type="entry name" value="Nitroreductase"/>
</dbReference>
<dbReference type="SUPFAM" id="SSF55469">
    <property type="entry name" value="FMN-dependent nitroreductase-like"/>
    <property type="match status" value="1"/>
</dbReference>
<protein>
    <recommendedName>
        <fullName evidence="4">Nitroreductase domain-containing protein</fullName>
    </recommendedName>
</protein>
<feature type="region of interest" description="Disordered" evidence="3">
    <location>
        <begin position="151"/>
        <end position="172"/>
    </location>
</feature>
<dbReference type="STRING" id="1125699.HMPREF9194_01665"/>
<name>S3K1D7_TREMA</name>
<keyword evidence="6" id="KW-1185">Reference proteome</keyword>
<evidence type="ECO:0000256" key="2">
    <source>
        <dbReference type="ARBA" id="ARBA00023002"/>
    </source>
</evidence>
<reference evidence="5 6" key="1">
    <citation type="submission" date="2013-04" db="EMBL/GenBank/DDBJ databases">
        <title>The Genome Sequence of Treponema maltophilum ATCC 51939.</title>
        <authorList>
            <consortium name="The Broad Institute Genomics Platform"/>
            <person name="Earl A."/>
            <person name="Ward D."/>
            <person name="Feldgarden M."/>
            <person name="Gevers D."/>
            <person name="Leonetti C."/>
            <person name="Blanton J.M."/>
            <person name="Dewhirst F.E."/>
            <person name="Izard J."/>
            <person name="Walker B."/>
            <person name="Young S."/>
            <person name="Zeng Q."/>
            <person name="Gargeya S."/>
            <person name="Fitzgerald M."/>
            <person name="Haas B."/>
            <person name="Abouelleil A."/>
            <person name="Allen A.W."/>
            <person name="Alvarado L."/>
            <person name="Arachchi H.M."/>
            <person name="Berlin A.M."/>
            <person name="Chapman S.B."/>
            <person name="Gainer-Dewar J."/>
            <person name="Goldberg J."/>
            <person name="Griggs A."/>
            <person name="Gujja S."/>
            <person name="Hansen M."/>
            <person name="Howarth C."/>
            <person name="Imamovic A."/>
            <person name="Ireland A."/>
            <person name="Larimer J."/>
            <person name="McCowan C."/>
            <person name="Murphy C."/>
            <person name="Pearson M."/>
            <person name="Poon T.W."/>
            <person name="Priest M."/>
            <person name="Roberts A."/>
            <person name="Saif S."/>
            <person name="Shea T."/>
            <person name="Sisk P."/>
            <person name="Sykes S."/>
            <person name="Wortman J."/>
            <person name="Nusbaum C."/>
            <person name="Birren B."/>
        </authorList>
    </citation>
    <scope>NUCLEOTIDE SEQUENCE [LARGE SCALE GENOMIC DNA]</scope>
    <source>
        <strain evidence="5 6">ATCC 51939</strain>
    </source>
</reference>
<dbReference type="GO" id="GO:0016491">
    <property type="term" value="F:oxidoreductase activity"/>
    <property type="evidence" value="ECO:0007669"/>
    <property type="project" value="UniProtKB-KW"/>
</dbReference>
<dbReference type="AlphaFoldDB" id="S3K1D7"/>
<comment type="similarity">
    <text evidence="1">Belongs to the nitroreductase family.</text>
</comment>
<proteinExistence type="inferred from homology"/>
<dbReference type="Proteomes" id="UP000014541">
    <property type="component" value="Unassembled WGS sequence"/>
</dbReference>
<evidence type="ECO:0000256" key="3">
    <source>
        <dbReference type="SAM" id="MobiDB-lite"/>
    </source>
</evidence>
<organism evidence="5 6">
    <name type="scientific">Treponema maltophilum ATCC 51939</name>
    <dbReference type="NCBI Taxonomy" id="1125699"/>
    <lineage>
        <taxon>Bacteria</taxon>
        <taxon>Pseudomonadati</taxon>
        <taxon>Spirochaetota</taxon>
        <taxon>Spirochaetia</taxon>
        <taxon>Spirochaetales</taxon>
        <taxon>Treponemataceae</taxon>
        <taxon>Treponema</taxon>
    </lineage>
</organism>
<sequence length="172" mass="18981">MDFFEAAEKRFSFRGTYADKNVPEKDIRRILDAGIRAPSGCNGQTTSFIVITDKHTIEKIAAVIDKPCVHTAPVIIAVLTEKVEVIPGRSFEIEDYGAAVENILLAATALGYASLWLDGYTQSGTNSARLAEILGVPAKLTVRTILPVGVPSEQGTQRERKSYDERVRREHY</sequence>
<keyword evidence="2" id="KW-0560">Oxidoreductase</keyword>
<comment type="caution">
    <text evidence="5">The sequence shown here is derived from an EMBL/GenBank/DDBJ whole genome shotgun (WGS) entry which is preliminary data.</text>
</comment>
<dbReference type="EMBL" id="ATFF01000006">
    <property type="protein sequence ID" value="EPF31320.1"/>
    <property type="molecule type" value="Genomic_DNA"/>
</dbReference>
<feature type="compositionally biased region" description="Basic and acidic residues" evidence="3">
    <location>
        <begin position="156"/>
        <end position="172"/>
    </location>
</feature>
<evidence type="ECO:0000313" key="6">
    <source>
        <dbReference type="Proteomes" id="UP000014541"/>
    </source>
</evidence>
<dbReference type="PATRIC" id="fig|1125699.3.peg.1680"/>
<dbReference type="Pfam" id="PF00881">
    <property type="entry name" value="Nitroreductase"/>
    <property type="match status" value="2"/>
</dbReference>
<dbReference type="RefSeq" id="WP_016525931.1">
    <property type="nucleotide sequence ID" value="NZ_KE332518.1"/>
</dbReference>